<dbReference type="InterPro" id="IPR012340">
    <property type="entry name" value="NA-bd_OB-fold"/>
</dbReference>
<evidence type="ECO:0000259" key="18">
    <source>
        <dbReference type="PROSITE" id="PS51447"/>
    </source>
</evidence>
<dbReference type="InterPro" id="IPR041616">
    <property type="entry name" value="PheRS_beta_core"/>
</dbReference>
<dbReference type="GO" id="GO:0009328">
    <property type="term" value="C:phenylalanine-tRNA ligase complex"/>
    <property type="evidence" value="ECO:0007669"/>
    <property type="project" value="TreeGrafter"/>
</dbReference>
<dbReference type="Pfam" id="PF17759">
    <property type="entry name" value="tRNA_synthFbeta"/>
    <property type="match status" value="1"/>
</dbReference>
<sequence length="785" mass="85138">MKFSELWLRSYVNPSMDSAALSHLLTMAGLEVEVMEPVAADFTGVVVGHVVSVAPHPDADRLRVCQVNVGADAPLQIVCGAPNVCADAKVLCATVGAKLPEFEIKKAKLRGVESMGMLCSARELGMADEADGLWLLPADAPIGMNVREYLRLNDNLFTLKLTPNRSDCLSVTGIAREVAALTASAWQLPTFDTVPASAVDVPEIVVTAKDASPRYCAQVIAGINPNAVTPDWMVERLSRSGVRAISPVVDVTNYVLLELGQPLHAFDLDKLNGGINVRMALPDEKLTLLNDQVVQLDQDMLVIADQNGAQALAGIMGGAATAVGDTTTSVLLESAFFQPDIIAGRARRLNLTTDAAHRFERGVDYAQTNYALARATQLIVAICGGEASAVTEVLGDLPKRAAISLRPERAVKVLGVSLTHEQVGDLLQRAQFDYVAEGNIYRVTPPSYRFDLTIEVDLIEELARLYGYENIPATTPVAALSMLPDTELSRPVDNLRHVLVGRDYQEVITYGFVDAVWEADLAPELTPVTLKNPIASHMSVMRSTLMGGLLDVLQTNLNRRQTRVRIMEVGHCYLAQDGGYAQPLRIAGLAYGDVMPEQWSVAAQCVDFYDVKADVVAMCIPQMVRFEAAQHPALHPGQSAAIWLGDVQLGWLGALHPALVQKFGLSSTPVLFELAVEPLLATKVPEHGEISRLPSVRRDLAVIVEQNLSAQSLLDAMLSAKIPSVIDIALFDLYRGKGIDSDKKSLAFRVLMQDNQKTLTDQEVDAVMAQLMSLLQQKFNAQLRS</sequence>
<dbReference type="PANTHER" id="PTHR10947">
    <property type="entry name" value="PHENYLALANYL-TRNA SYNTHETASE BETA CHAIN AND LEUCINE-RICH REPEAT-CONTAINING PROTEIN 47"/>
    <property type="match status" value="1"/>
</dbReference>
<dbReference type="EMBL" id="AP021881">
    <property type="protein sequence ID" value="BBP01690.1"/>
    <property type="molecule type" value="Genomic_DNA"/>
</dbReference>
<dbReference type="Gene3D" id="2.40.50.140">
    <property type="entry name" value="Nucleic acid-binding proteins"/>
    <property type="match status" value="1"/>
</dbReference>
<organism evidence="20 21">
    <name type="scientific">Sulfuriferula nivalis</name>
    <dbReference type="NCBI Taxonomy" id="2675298"/>
    <lineage>
        <taxon>Bacteria</taxon>
        <taxon>Pseudomonadati</taxon>
        <taxon>Pseudomonadota</taxon>
        <taxon>Betaproteobacteria</taxon>
        <taxon>Nitrosomonadales</taxon>
        <taxon>Sulfuricellaceae</taxon>
        <taxon>Sulfuriferula</taxon>
    </lineage>
</organism>
<dbReference type="SMART" id="SM00873">
    <property type="entry name" value="B3_4"/>
    <property type="match status" value="1"/>
</dbReference>
<dbReference type="GO" id="GO:0000049">
    <property type="term" value="F:tRNA binding"/>
    <property type="evidence" value="ECO:0007669"/>
    <property type="project" value="UniProtKB-UniRule"/>
</dbReference>
<dbReference type="RefSeq" id="WP_162085424.1">
    <property type="nucleotide sequence ID" value="NZ_AP021881.1"/>
</dbReference>
<keyword evidence="5 16" id="KW-0820">tRNA-binding</keyword>
<evidence type="ECO:0000256" key="14">
    <source>
        <dbReference type="ARBA" id="ARBA00049255"/>
    </source>
</evidence>
<dbReference type="InterPro" id="IPR004532">
    <property type="entry name" value="Phe-tRNA-ligase_IIc_bsu_bact"/>
</dbReference>
<evidence type="ECO:0000313" key="20">
    <source>
        <dbReference type="EMBL" id="BBP01690.1"/>
    </source>
</evidence>
<dbReference type="FunFam" id="3.30.56.10:FF:000002">
    <property type="entry name" value="Phenylalanine--tRNA ligase beta subunit"/>
    <property type="match status" value="1"/>
</dbReference>
<dbReference type="Pfam" id="PF03147">
    <property type="entry name" value="FDX-ACB"/>
    <property type="match status" value="1"/>
</dbReference>
<evidence type="ECO:0000259" key="17">
    <source>
        <dbReference type="PROSITE" id="PS50886"/>
    </source>
</evidence>
<dbReference type="SUPFAM" id="SSF55681">
    <property type="entry name" value="Class II aaRS and biotin synthetases"/>
    <property type="match status" value="1"/>
</dbReference>
<dbReference type="PROSITE" id="PS51483">
    <property type="entry name" value="B5"/>
    <property type="match status" value="1"/>
</dbReference>
<feature type="binding site" evidence="15">
    <location>
        <position position="461"/>
    </location>
    <ligand>
        <name>Mg(2+)</name>
        <dbReference type="ChEBI" id="CHEBI:18420"/>
        <note>shared with alpha subunit</note>
    </ligand>
</feature>
<keyword evidence="21" id="KW-1185">Reference proteome</keyword>
<comment type="catalytic activity">
    <reaction evidence="14 15">
        <text>tRNA(Phe) + L-phenylalanine + ATP = L-phenylalanyl-tRNA(Phe) + AMP + diphosphate + H(+)</text>
        <dbReference type="Rhea" id="RHEA:19413"/>
        <dbReference type="Rhea" id="RHEA-COMP:9668"/>
        <dbReference type="Rhea" id="RHEA-COMP:9699"/>
        <dbReference type="ChEBI" id="CHEBI:15378"/>
        <dbReference type="ChEBI" id="CHEBI:30616"/>
        <dbReference type="ChEBI" id="CHEBI:33019"/>
        <dbReference type="ChEBI" id="CHEBI:58095"/>
        <dbReference type="ChEBI" id="CHEBI:78442"/>
        <dbReference type="ChEBI" id="CHEBI:78531"/>
        <dbReference type="ChEBI" id="CHEBI:456215"/>
        <dbReference type="EC" id="6.1.1.20"/>
    </reaction>
</comment>
<dbReference type="PANTHER" id="PTHR10947:SF0">
    <property type="entry name" value="PHENYLALANINE--TRNA LIGASE BETA SUBUNIT"/>
    <property type="match status" value="1"/>
</dbReference>
<dbReference type="PROSITE" id="PS51447">
    <property type="entry name" value="FDX_ACB"/>
    <property type="match status" value="1"/>
</dbReference>
<evidence type="ECO:0000256" key="10">
    <source>
        <dbReference type="ARBA" id="ARBA00022842"/>
    </source>
</evidence>
<dbReference type="Gene3D" id="3.30.56.10">
    <property type="match status" value="2"/>
</dbReference>
<dbReference type="GO" id="GO:0005524">
    <property type="term" value="F:ATP binding"/>
    <property type="evidence" value="ECO:0007669"/>
    <property type="project" value="UniProtKB-UniRule"/>
</dbReference>
<dbReference type="GO" id="GO:0006432">
    <property type="term" value="P:phenylalanyl-tRNA aminoacylation"/>
    <property type="evidence" value="ECO:0007669"/>
    <property type="project" value="UniProtKB-UniRule"/>
</dbReference>
<dbReference type="Gene3D" id="3.30.930.10">
    <property type="entry name" value="Bira Bifunctional Protein, Domain 2"/>
    <property type="match status" value="1"/>
</dbReference>
<feature type="domain" description="B5" evidence="19">
    <location>
        <begin position="398"/>
        <end position="473"/>
    </location>
</feature>
<keyword evidence="10 15" id="KW-0460">Magnesium</keyword>
<evidence type="ECO:0000256" key="12">
    <source>
        <dbReference type="ARBA" id="ARBA00022917"/>
    </source>
</evidence>
<keyword evidence="13 15" id="KW-0030">Aminoacyl-tRNA synthetase</keyword>
<dbReference type="SUPFAM" id="SSF46955">
    <property type="entry name" value="Putative DNA-binding domain"/>
    <property type="match status" value="1"/>
</dbReference>
<proteinExistence type="inferred from homology"/>
<accession>A0A809SIC9</accession>
<dbReference type="NCBIfam" id="TIGR00472">
    <property type="entry name" value="pheT_bact"/>
    <property type="match status" value="1"/>
</dbReference>
<dbReference type="FunFam" id="2.40.50.140:FF:000045">
    <property type="entry name" value="Phenylalanine--tRNA ligase beta subunit"/>
    <property type="match status" value="1"/>
</dbReference>
<dbReference type="Pfam" id="PF01588">
    <property type="entry name" value="tRNA_bind"/>
    <property type="match status" value="1"/>
</dbReference>
<dbReference type="NCBIfam" id="NF045760">
    <property type="entry name" value="YtpR"/>
    <property type="match status" value="1"/>
</dbReference>
<evidence type="ECO:0000256" key="7">
    <source>
        <dbReference type="ARBA" id="ARBA00022723"/>
    </source>
</evidence>
<keyword evidence="8 15" id="KW-0547">Nucleotide-binding</keyword>
<evidence type="ECO:0000256" key="11">
    <source>
        <dbReference type="ARBA" id="ARBA00022884"/>
    </source>
</evidence>
<dbReference type="InterPro" id="IPR005147">
    <property type="entry name" value="tRNA_synthase_B5-dom"/>
</dbReference>
<keyword evidence="6 15" id="KW-0436">Ligase</keyword>
<dbReference type="SUPFAM" id="SSF54991">
    <property type="entry name" value="Anticodon-binding domain of PheRS"/>
    <property type="match status" value="1"/>
</dbReference>
<evidence type="ECO:0000256" key="4">
    <source>
        <dbReference type="ARBA" id="ARBA00022490"/>
    </source>
</evidence>
<dbReference type="InterPro" id="IPR033714">
    <property type="entry name" value="tRNA_bind_bactPheRS"/>
</dbReference>
<dbReference type="SUPFAM" id="SSF50249">
    <property type="entry name" value="Nucleic acid-binding proteins"/>
    <property type="match status" value="1"/>
</dbReference>
<feature type="domain" description="FDX-ACB" evidence="18">
    <location>
        <begin position="691"/>
        <end position="784"/>
    </location>
</feature>
<dbReference type="Gene3D" id="3.50.40.10">
    <property type="entry name" value="Phenylalanyl-trna Synthetase, Chain B, domain 3"/>
    <property type="match status" value="1"/>
</dbReference>
<dbReference type="HAMAP" id="MF_00283">
    <property type="entry name" value="Phe_tRNA_synth_beta1"/>
    <property type="match status" value="1"/>
</dbReference>
<dbReference type="CDD" id="cd02796">
    <property type="entry name" value="tRNA_bind_bactPheRS"/>
    <property type="match status" value="1"/>
</dbReference>
<reference evidence="21" key="1">
    <citation type="submission" date="2019-11" db="EMBL/GenBank/DDBJ databases">
        <title>Isolation and characterization of a novel species in the genus Sulfuriferula.</title>
        <authorList>
            <person name="Mochizuki J."/>
            <person name="Kojima H."/>
            <person name="Fukui M."/>
        </authorList>
    </citation>
    <scope>NUCLEOTIDE SEQUENCE [LARGE SCALE GENOMIC DNA]</scope>
    <source>
        <strain evidence="21">SGTM</strain>
    </source>
</reference>
<evidence type="ECO:0000313" key="21">
    <source>
        <dbReference type="Proteomes" id="UP000463939"/>
    </source>
</evidence>
<dbReference type="InterPro" id="IPR005121">
    <property type="entry name" value="Fdx_antiC-bd"/>
</dbReference>
<evidence type="ECO:0000256" key="8">
    <source>
        <dbReference type="ARBA" id="ARBA00022741"/>
    </source>
</evidence>
<feature type="binding site" evidence="15">
    <location>
        <position position="457"/>
    </location>
    <ligand>
        <name>Mg(2+)</name>
        <dbReference type="ChEBI" id="CHEBI:18420"/>
        <note>shared with alpha subunit</note>
    </ligand>
</feature>
<keyword evidence="12 15" id="KW-0648">Protein biosynthesis</keyword>
<keyword evidence="9 15" id="KW-0067">ATP-binding</keyword>
<comment type="similarity">
    <text evidence="2 15">Belongs to the phenylalanyl-tRNA synthetase beta subunit family. Type 1 subfamily.</text>
</comment>
<dbReference type="InterPro" id="IPR009061">
    <property type="entry name" value="DNA-bd_dom_put_sf"/>
</dbReference>
<evidence type="ECO:0000256" key="16">
    <source>
        <dbReference type="PROSITE-ProRule" id="PRU00209"/>
    </source>
</evidence>
<feature type="domain" description="TRNA-binding" evidence="17">
    <location>
        <begin position="39"/>
        <end position="147"/>
    </location>
</feature>
<evidence type="ECO:0000256" key="5">
    <source>
        <dbReference type="ARBA" id="ARBA00022555"/>
    </source>
</evidence>
<dbReference type="AlphaFoldDB" id="A0A809SIC9"/>
<dbReference type="InterPro" id="IPR002547">
    <property type="entry name" value="tRNA-bd_dom"/>
</dbReference>
<dbReference type="SMART" id="SM00874">
    <property type="entry name" value="B5"/>
    <property type="match status" value="1"/>
</dbReference>
<dbReference type="Gene3D" id="3.30.70.380">
    <property type="entry name" value="Ferrodoxin-fold anticodon-binding domain"/>
    <property type="match status" value="1"/>
</dbReference>
<keyword evidence="7 15" id="KW-0479">Metal-binding</keyword>
<evidence type="ECO:0000259" key="19">
    <source>
        <dbReference type="PROSITE" id="PS51483"/>
    </source>
</evidence>
<comment type="cofactor">
    <cofactor evidence="15">
        <name>Mg(2+)</name>
        <dbReference type="ChEBI" id="CHEBI:18420"/>
    </cofactor>
    <text evidence="15">Binds 2 magnesium ions per tetramer.</text>
</comment>
<dbReference type="FunFam" id="3.30.70.380:FF:000001">
    <property type="entry name" value="Phenylalanine--tRNA ligase beta subunit"/>
    <property type="match status" value="1"/>
</dbReference>
<dbReference type="CDD" id="cd00769">
    <property type="entry name" value="PheRS_beta_core"/>
    <property type="match status" value="1"/>
</dbReference>
<dbReference type="InterPro" id="IPR020825">
    <property type="entry name" value="Phe-tRNA_synthase-like_B3/B4"/>
</dbReference>
<dbReference type="EC" id="6.1.1.20" evidence="15"/>
<feature type="binding site" evidence="15">
    <location>
        <position position="460"/>
    </location>
    <ligand>
        <name>Mg(2+)</name>
        <dbReference type="ChEBI" id="CHEBI:18420"/>
        <note>shared with alpha subunit</note>
    </ligand>
</feature>
<dbReference type="SUPFAM" id="SSF56037">
    <property type="entry name" value="PheT/TilS domain"/>
    <property type="match status" value="1"/>
</dbReference>
<dbReference type="PROSITE" id="PS50886">
    <property type="entry name" value="TRBD"/>
    <property type="match status" value="1"/>
</dbReference>
<dbReference type="Proteomes" id="UP000463939">
    <property type="component" value="Chromosome"/>
</dbReference>
<dbReference type="InterPro" id="IPR036690">
    <property type="entry name" value="Fdx_antiC-bd_sf"/>
</dbReference>
<dbReference type="FunFam" id="3.50.40.10:FF:000001">
    <property type="entry name" value="Phenylalanine--tRNA ligase beta subunit"/>
    <property type="match status" value="1"/>
</dbReference>
<gene>
    <name evidence="15 20" type="primary">pheT</name>
    <name evidence="20" type="ORF">SFSGTM_23980</name>
</gene>
<comment type="subcellular location">
    <subcellularLocation>
        <location evidence="1 15">Cytoplasm</location>
    </subcellularLocation>
</comment>
<dbReference type="KEGG" id="sniv:SFSGTM_23980"/>
<evidence type="ECO:0000256" key="13">
    <source>
        <dbReference type="ARBA" id="ARBA00023146"/>
    </source>
</evidence>
<evidence type="ECO:0000256" key="1">
    <source>
        <dbReference type="ARBA" id="ARBA00004496"/>
    </source>
</evidence>
<comment type="subunit">
    <text evidence="3 15">Tetramer of two alpha and two beta subunits.</text>
</comment>
<feature type="binding site" evidence="15">
    <location>
        <position position="451"/>
    </location>
    <ligand>
        <name>Mg(2+)</name>
        <dbReference type="ChEBI" id="CHEBI:18420"/>
        <note>shared with alpha subunit</note>
    </ligand>
</feature>
<dbReference type="Pfam" id="PF03483">
    <property type="entry name" value="B3_4"/>
    <property type="match status" value="1"/>
</dbReference>
<dbReference type="GO" id="GO:0000287">
    <property type="term" value="F:magnesium ion binding"/>
    <property type="evidence" value="ECO:0007669"/>
    <property type="project" value="UniProtKB-UniRule"/>
</dbReference>
<dbReference type="InterPro" id="IPR045864">
    <property type="entry name" value="aa-tRNA-synth_II/BPL/LPL"/>
</dbReference>
<evidence type="ECO:0000256" key="6">
    <source>
        <dbReference type="ARBA" id="ARBA00022598"/>
    </source>
</evidence>
<dbReference type="SMART" id="SM00896">
    <property type="entry name" value="FDX-ACB"/>
    <property type="match status" value="1"/>
</dbReference>
<evidence type="ECO:0000256" key="15">
    <source>
        <dbReference type="HAMAP-Rule" id="MF_00283"/>
    </source>
</evidence>
<name>A0A809SIC9_9PROT</name>
<dbReference type="GO" id="GO:0004826">
    <property type="term" value="F:phenylalanine-tRNA ligase activity"/>
    <property type="evidence" value="ECO:0007669"/>
    <property type="project" value="UniProtKB-UniRule"/>
</dbReference>
<evidence type="ECO:0000256" key="2">
    <source>
        <dbReference type="ARBA" id="ARBA00008653"/>
    </source>
</evidence>
<evidence type="ECO:0000256" key="3">
    <source>
        <dbReference type="ARBA" id="ARBA00011209"/>
    </source>
</evidence>
<keyword evidence="11 16" id="KW-0694">RNA-binding</keyword>
<protein>
    <recommendedName>
        <fullName evidence="15">Phenylalanine--tRNA ligase beta subunit</fullName>
        <ecNumber evidence="15">6.1.1.20</ecNumber>
    </recommendedName>
    <alternativeName>
        <fullName evidence="15">Phenylalanyl-tRNA synthetase beta subunit</fullName>
        <shortName evidence="15">PheRS</shortName>
    </alternativeName>
</protein>
<keyword evidence="4 15" id="KW-0963">Cytoplasm</keyword>
<evidence type="ECO:0000256" key="9">
    <source>
        <dbReference type="ARBA" id="ARBA00022840"/>
    </source>
</evidence>
<dbReference type="InterPro" id="IPR045060">
    <property type="entry name" value="Phe-tRNA-ligase_IIc_bsu"/>
</dbReference>
<dbReference type="Pfam" id="PF03484">
    <property type="entry name" value="B5"/>
    <property type="match status" value="1"/>
</dbReference>
<dbReference type="InterPro" id="IPR005146">
    <property type="entry name" value="B3/B4_tRNA-bd"/>
</dbReference>